<dbReference type="InterPro" id="IPR008266">
    <property type="entry name" value="Tyr_kinase_AS"/>
</dbReference>
<gene>
    <name evidence="10" type="ORF">A5810_003176</name>
</gene>
<evidence type="ECO:0000256" key="8">
    <source>
        <dbReference type="ARBA" id="ARBA00048679"/>
    </source>
</evidence>
<keyword evidence="5" id="KW-0418">Kinase</keyword>
<reference evidence="10 11" key="1">
    <citation type="submission" date="2017-05" db="EMBL/GenBank/DDBJ databases">
        <title>The Genome Sequence of Enterococcus faecium 7H8_DIV0219.</title>
        <authorList>
            <consortium name="The Broad Institute Genomics Platform"/>
            <consortium name="The Broad Institute Genomic Center for Infectious Diseases"/>
            <person name="Earl A."/>
            <person name="Manson A."/>
            <person name="Schwartman J."/>
            <person name="Gilmore M."/>
            <person name="Abouelleil A."/>
            <person name="Cao P."/>
            <person name="Chapman S."/>
            <person name="Cusick C."/>
            <person name="Shea T."/>
            <person name="Young S."/>
            <person name="Neafsey D."/>
            <person name="Nusbaum C."/>
            <person name="Birren B."/>
        </authorList>
    </citation>
    <scope>NUCLEOTIDE SEQUENCE [LARGE SCALE GENOMIC DNA]</scope>
    <source>
        <strain evidence="10 11">7H8_DIV0219</strain>
    </source>
</reference>
<comment type="catalytic activity">
    <reaction evidence="7">
        <text>L-threonyl-[protein] + ATP = O-phospho-L-threonyl-[protein] + ADP + H(+)</text>
        <dbReference type="Rhea" id="RHEA:46608"/>
        <dbReference type="Rhea" id="RHEA-COMP:11060"/>
        <dbReference type="Rhea" id="RHEA-COMP:11605"/>
        <dbReference type="ChEBI" id="CHEBI:15378"/>
        <dbReference type="ChEBI" id="CHEBI:30013"/>
        <dbReference type="ChEBI" id="CHEBI:30616"/>
        <dbReference type="ChEBI" id="CHEBI:61977"/>
        <dbReference type="ChEBI" id="CHEBI:456216"/>
        <dbReference type="EC" id="2.7.11.1"/>
    </reaction>
</comment>
<evidence type="ECO:0000256" key="2">
    <source>
        <dbReference type="ARBA" id="ARBA00022527"/>
    </source>
</evidence>
<sequence length="435" mass="51471">MNYYDRVKRQHGIYFNLLSKYNLHPLKKDHWIYAYKQMYNKKKQGFKIHLSANTNNAINIAKKFLNYNETKQLDFKIVSTLAKFDIQNTGALGYSQIGKLITIYPNDDDEFLYTLNELELIFKSDLSPEIPSDFRYMLSSVVNYRYGEIVVDPNFNDLRDKTIPSDIIIPVDDYYIPRLKEIPKHLLLFKVIKKTGKGGTYQCLDLKRNELVLLKQGIHQGDLTIDNVDTINLLSLEKRSLLKLNKENQFPTFIDDFYLENSYFLEINYLNKETLYQFMKKEPLSPEKIKSIILKIISVVKLLHEKYNIIHRDISFDNVLIDEHQEISVIDFEFSYDLKQWNPPSIIMGTPGFYNANRLNIDQYTDVYSIISLLYFMDNFDLYCNYKNDHNKLTLQRNSIDKGTSSFYFIYLQAQYHSARYSLDMLEHDLRTLSV</sequence>
<dbReference type="Pfam" id="PF00069">
    <property type="entry name" value="Pkinase"/>
    <property type="match status" value="1"/>
</dbReference>
<dbReference type="InterPro" id="IPR057929">
    <property type="entry name" value="RamC_N"/>
</dbReference>
<dbReference type="InterPro" id="IPR011009">
    <property type="entry name" value="Kinase-like_dom_sf"/>
</dbReference>
<protein>
    <recommendedName>
        <fullName evidence="1">non-specific serine/threonine protein kinase</fullName>
        <ecNumber evidence="1">2.7.11.1</ecNumber>
    </recommendedName>
</protein>
<evidence type="ECO:0000256" key="7">
    <source>
        <dbReference type="ARBA" id="ARBA00047899"/>
    </source>
</evidence>
<comment type="catalytic activity">
    <reaction evidence="8">
        <text>L-seryl-[protein] + ATP = O-phospho-L-seryl-[protein] + ADP + H(+)</text>
        <dbReference type="Rhea" id="RHEA:17989"/>
        <dbReference type="Rhea" id="RHEA-COMP:9863"/>
        <dbReference type="Rhea" id="RHEA-COMP:11604"/>
        <dbReference type="ChEBI" id="CHEBI:15378"/>
        <dbReference type="ChEBI" id="CHEBI:29999"/>
        <dbReference type="ChEBI" id="CHEBI:30616"/>
        <dbReference type="ChEBI" id="CHEBI:83421"/>
        <dbReference type="ChEBI" id="CHEBI:456216"/>
        <dbReference type="EC" id="2.7.11.1"/>
    </reaction>
</comment>
<feature type="domain" description="Protein kinase" evidence="9">
    <location>
        <begin position="189"/>
        <end position="435"/>
    </location>
</feature>
<proteinExistence type="predicted"/>
<dbReference type="AlphaFoldDB" id="A0A242AML3"/>
<keyword evidence="3" id="KW-0808">Transferase</keyword>
<dbReference type="Gene3D" id="1.10.510.10">
    <property type="entry name" value="Transferase(Phosphotransferase) domain 1"/>
    <property type="match status" value="1"/>
</dbReference>
<dbReference type="PROSITE" id="PS00109">
    <property type="entry name" value="PROTEIN_KINASE_TYR"/>
    <property type="match status" value="1"/>
</dbReference>
<evidence type="ECO:0000256" key="4">
    <source>
        <dbReference type="ARBA" id="ARBA00022741"/>
    </source>
</evidence>
<dbReference type="EMBL" id="NGKW01000036">
    <property type="protein sequence ID" value="OTN82294.1"/>
    <property type="molecule type" value="Genomic_DNA"/>
</dbReference>
<evidence type="ECO:0000256" key="3">
    <source>
        <dbReference type="ARBA" id="ARBA00022679"/>
    </source>
</evidence>
<evidence type="ECO:0000313" key="10">
    <source>
        <dbReference type="EMBL" id="OTN82294.1"/>
    </source>
</evidence>
<keyword evidence="4" id="KW-0547">Nucleotide-binding</keyword>
<accession>A0A242AML3</accession>
<dbReference type="EC" id="2.7.11.1" evidence="1"/>
<dbReference type="Pfam" id="PF25816">
    <property type="entry name" value="RamC_N"/>
    <property type="match status" value="1"/>
</dbReference>
<dbReference type="PROSITE" id="PS50011">
    <property type="entry name" value="PROTEIN_KINASE_DOM"/>
    <property type="match status" value="1"/>
</dbReference>
<comment type="caution">
    <text evidence="10">The sequence shown here is derived from an EMBL/GenBank/DDBJ whole genome shotgun (WGS) entry which is preliminary data.</text>
</comment>
<dbReference type="PANTHER" id="PTHR24361">
    <property type="entry name" value="MITOGEN-ACTIVATED KINASE KINASE KINASE"/>
    <property type="match status" value="1"/>
</dbReference>
<evidence type="ECO:0000259" key="9">
    <source>
        <dbReference type="PROSITE" id="PS50011"/>
    </source>
</evidence>
<dbReference type="GO" id="GO:0004674">
    <property type="term" value="F:protein serine/threonine kinase activity"/>
    <property type="evidence" value="ECO:0007669"/>
    <property type="project" value="UniProtKB-KW"/>
</dbReference>
<dbReference type="InterPro" id="IPR053235">
    <property type="entry name" value="Ser_Thr_kinase"/>
</dbReference>
<evidence type="ECO:0000313" key="11">
    <source>
        <dbReference type="Proteomes" id="UP000194885"/>
    </source>
</evidence>
<dbReference type="RefSeq" id="WP_086324054.1">
    <property type="nucleotide sequence ID" value="NZ_NGKW01000036.1"/>
</dbReference>
<dbReference type="Proteomes" id="UP000194885">
    <property type="component" value="Unassembled WGS sequence"/>
</dbReference>
<evidence type="ECO:0000256" key="1">
    <source>
        <dbReference type="ARBA" id="ARBA00012513"/>
    </source>
</evidence>
<name>A0A242AML3_ENTFC</name>
<dbReference type="GO" id="GO:0005524">
    <property type="term" value="F:ATP binding"/>
    <property type="evidence" value="ECO:0007669"/>
    <property type="project" value="UniProtKB-KW"/>
</dbReference>
<organism evidence="10 11">
    <name type="scientific">Enterococcus faecium</name>
    <name type="common">Streptococcus faecium</name>
    <dbReference type="NCBI Taxonomy" id="1352"/>
    <lineage>
        <taxon>Bacteria</taxon>
        <taxon>Bacillati</taxon>
        <taxon>Bacillota</taxon>
        <taxon>Bacilli</taxon>
        <taxon>Lactobacillales</taxon>
        <taxon>Enterococcaceae</taxon>
        <taxon>Enterococcus</taxon>
    </lineage>
</organism>
<evidence type="ECO:0000256" key="6">
    <source>
        <dbReference type="ARBA" id="ARBA00022840"/>
    </source>
</evidence>
<evidence type="ECO:0000256" key="5">
    <source>
        <dbReference type="ARBA" id="ARBA00022777"/>
    </source>
</evidence>
<dbReference type="GO" id="GO:0005737">
    <property type="term" value="C:cytoplasm"/>
    <property type="evidence" value="ECO:0007669"/>
    <property type="project" value="TreeGrafter"/>
</dbReference>
<dbReference type="PANTHER" id="PTHR24361:SF433">
    <property type="entry name" value="PROTEIN KINASE DOMAIN-CONTAINING PROTEIN"/>
    <property type="match status" value="1"/>
</dbReference>
<dbReference type="SUPFAM" id="SSF56112">
    <property type="entry name" value="Protein kinase-like (PK-like)"/>
    <property type="match status" value="1"/>
</dbReference>
<keyword evidence="6" id="KW-0067">ATP-binding</keyword>
<dbReference type="InterPro" id="IPR000719">
    <property type="entry name" value="Prot_kinase_dom"/>
</dbReference>
<dbReference type="SMART" id="SM00220">
    <property type="entry name" value="S_TKc"/>
    <property type="match status" value="1"/>
</dbReference>
<keyword evidence="2" id="KW-0723">Serine/threonine-protein kinase</keyword>